<feature type="coiled-coil region" evidence="4">
    <location>
        <begin position="74"/>
        <end position="201"/>
    </location>
</feature>
<accession>A0A8S1LW56</accession>
<dbReference type="Pfam" id="PF02816">
    <property type="entry name" value="Alpha_kinase"/>
    <property type="match status" value="1"/>
</dbReference>
<evidence type="ECO:0000256" key="3">
    <source>
        <dbReference type="ARBA" id="ARBA00022777"/>
    </source>
</evidence>
<keyword evidence="7" id="KW-1185">Reference proteome</keyword>
<dbReference type="GO" id="GO:0004674">
    <property type="term" value="F:protein serine/threonine kinase activity"/>
    <property type="evidence" value="ECO:0007669"/>
    <property type="project" value="UniProtKB-KW"/>
</dbReference>
<feature type="coiled-coil region" evidence="4">
    <location>
        <begin position="255"/>
        <end position="523"/>
    </location>
</feature>
<dbReference type="OMA" id="YDYTREY"/>
<feature type="domain" description="Alpha-type protein kinase" evidence="5">
    <location>
        <begin position="815"/>
        <end position="934"/>
    </location>
</feature>
<comment type="caution">
    <text evidence="6">The sequence shown here is derived from an EMBL/GenBank/DDBJ whole genome shotgun (WGS) entry which is preliminary data.</text>
</comment>
<dbReference type="Proteomes" id="UP000688137">
    <property type="component" value="Unassembled WGS sequence"/>
</dbReference>
<evidence type="ECO:0000256" key="4">
    <source>
        <dbReference type="SAM" id="Coils"/>
    </source>
</evidence>
<gene>
    <name evidence="6" type="ORF">PPRIM_AZ9-3.1.T0440251</name>
</gene>
<reference evidence="6" key="1">
    <citation type="submission" date="2021-01" db="EMBL/GenBank/DDBJ databases">
        <authorList>
            <consortium name="Genoscope - CEA"/>
            <person name="William W."/>
        </authorList>
    </citation>
    <scope>NUCLEOTIDE SEQUENCE</scope>
</reference>
<dbReference type="GO" id="GO:0005856">
    <property type="term" value="C:cytoskeleton"/>
    <property type="evidence" value="ECO:0007669"/>
    <property type="project" value="TreeGrafter"/>
</dbReference>
<dbReference type="InterPro" id="IPR004166">
    <property type="entry name" value="a-kinase_dom"/>
</dbReference>
<protein>
    <recommendedName>
        <fullName evidence="5">Alpha-type protein kinase domain-containing protein</fullName>
    </recommendedName>
</protein>
<evidence type="ECO:0000313" key="6">
    <source>
        <dbReference type="EMBL" id="CAD8069813.1"/>
    </source>
</evidence>
<evidence type="ECO:0000313" key="7">
    <source>
        <dbReference type="Proteomes" id="UP000688137"/>
    </source>
</evidence>
<evidence type="ECO:0000256" key="2">
    <source>
        <dbReference type="ARBA" id="ARBA00022679"/>
    </source>
</evidence>
<keyword evidence="2" id="KW-0808">Transferase</keyword>
<dbReference type="PANTHER" id="PTHR47357">
    <property type="entry name" value="COP1-INTERACTIVE PROTEIN 1"/>
    <property type="match status" value="1"/>
</dbReference>
<dbReference type="AlphaFoldDB" id="A0A8S1LW56"/>
<keyword evidence="3" id="KW-0418">Kinase</keyword>
<dbReference type="GO" id="GO:0005200">
    <property type="term" value="F:structural constituent of cytoskeleton"/>
    <property type="evidence" value="ECO:0007669"/>
    <property type="project" value="TreeGrafter"/>
</dbReference>
<organism evidence="6 7">
    <name type="scientific">Paramecium primaurelia</name>
    <dbReference type="NCBI Taxonomy" id="5886"/>
    <lineage>
        <taxon>Eukaryota</taxon>
        <taxon>Sar</taxon>
        <taxon>Alveolata</taxon>
        <taxon>Ciliophora</taxon>
        <taxon>Intramacronucleata</taxon>
        <taxon>Oligohymenophorea</taxon>
        <taxon>Peniculida</taxon>
        <taxon>Parameciidae</taxon>
        <taxon>Paramecium</taxon>
    </lineage>
</organism>
<dbReference type="EMBL" id="CAJJDM010000044">
    <property type="protein sequence ID" value="CAD8069813.1"/>
    <property type="molecule type" value="Genomic_DNA"/>
</dbReference>
<evidence type="ECO:0000256" key="1">
    <source>
        <dbReference type="ARBA" id="ARBA00022527"/>
    </source>
</evidence>
<keyword evidence="1" id="KW-0723">Serine/threonine-protein kinase</keyword>
<keyword evidence="4" id="KW-0175">Coiled coil</keyword>
<evidence type="ECO:0000259" key="5">
    <source>
        <dbReference type="Pfam" id="PF02816"/>
    </source>
</evidence>
<sequence>MSQDQVIRFLSINGNPMEIKIQNNDKIFYRSISKQFAQNCPEEFIAVYDIKQNKLISKFNDKLESNTTYKLFNMAQAVVLLQTKEQQIEQLNGDNEKFKKENTKLKDEINDIKSKSAQEIIKIQQENKNQYETKINELNQKIKEIEPKLLEAQNKIKDQQKDLESARYDLQNVNSKQEVWKQEFEKQLQQKSTENQVLTAQCMKQVNEIQDLMKSSQQEKQNFFSMQENFISQYQQVTTALEQWKQYAGQLDYEKKQIEQGQQDLGRQIQDYEREVKRLKNKFDQLDKNSKEEIQQLSDDKLKLESQITKLKREFRELENTQQEELKYQKTQIDQKSQEILDLKLQISHATQKLTTQINKNNQMAEELEKAGQAQQNNGQVKAEEIQKLQKQIQQELQQNEKLTEEKEGLEKKIQDLQKNLNNCQNQNSDLTYKVNDLEKQLKTIQDELRQDLNKKQEKIEKLNIEISQLLKAKEEEFKELINKQDEDSKQSQKKLENSEKEISRLKEELTKVMNDKKVIEEEAVKQRQSLLKQISDCDTIIFKKDQELVAIQNLAIVPTYQFRIQRLVEQVPREYFKDIEFAIESMMLDKVNPETFLKDNQAKCQQLDFKLSQVLLHKPKAEATLYNISDQDYRQCVTINNIGDITGIQCFVPVNSSDQSLDRYFLFKCVKCPSKKQLEGKIFGIKQCKKQDNEELETRETAIDNCLSTVIAQDFMKKFTQELNEKNIKNEFDFQFRDQYIIETKKDFKQYLSEQIKGQQLVLQNEGIKNYVEFIEALSGEQSNEFYDYTREYQLDKKQPKDGNIMLSFLEVHKEKKLLDIYNKFKPENIRKELNHFIDYIGGNLKEMPQKLFYAIQQIEILPDFQKYNGGHMKFDTSPQGKFLSAFTYYSIIKSQRQLCISHLQGVKNQLYDPLVSTYDGFLDKLDQGFNEIRTVESKFLSEPNVNKGIDYLKALGIKWS</sequence>
<name>A0A8S1LW56_PARPR</name>
<proteinExistence type="predicted"/>
<dbReference type="PANTHER" id="PTHR47357:SF1">
    <property type="entry name" value="SPINDLE POLE BODY COMPONENT 110"/>
    <property type="match status" value="1"/>
</dbReference>
<dbReference type="GO" id="GO:0005524">
    <property type="term" value="F:ATP binding"/>
    <property type="evidence" value="ECO:0007669"/>
    <property type="project" value="InterPro"/>
</dbReference>